<keyword evidence="3" id="KW-1185">Reference proteome</keyword>
<evidence type="ECO:0000313" key="2">
    <source>
        <dbReference type="EMBL" id="VEL44456.1"/>
    </source>
</evidence>
<name>A0A448XT95_9PLAT</name>
<comment type="caution">
    <text evidence="2">The sequence shown here is derived from an EMBL/GenBank/DDBJ whole genome shotgun (WGS) entry which is preliminary data.</text>
</comment>
<dbReference type="InterPro" id="IPR050818">
    <property type="entry name" value="KCNH_animal-type"/>
</dbReference>
<dbReference type="PANTHER" id="PTHR10217">
    <property type="entry name" value="VOLTAGE AND LIGAND GATED POTASSIUM CHANNEL"/>
    <property type="match status" value="1"/>
</dbReference>
<dbReference type="EMBL" id="CAAALY010299924">
    <property type="protein sequence ID" value="VEL44456.1"/>
    <property type="molecule type" value="Genomic_DNA"/>
</dbReference>
<evidence type="ECO:0000313" key="3">
    <source>
        <dbReference type="Proteomes" id="UP000784294"/>
    </source>
</evidence>
<keyword evidence="1" id="KW-0812">Transmembrane</keyword>
<dbReference type="GO" id="GO:0005249">
    <property type="term" value="F:voltage-gated potassium channel activity"/>
    <property type="evidence" value="ECO:0007669"/>
    <property type="project" value="TreeGrafter"/>
</dbReference>
<reference evidence="2" key="1">
    <citation type="submission" date="2018-11" db="EMBL/GenBank/DDBJ databases">
        <authorList>
            <consortium name="Pathogen Informatics"/>
        </authorList>
    </citation>
    <scope>NUCLEOTIDE SEQUENCE</scope>
</reference>
<organism evidence="2 3">
    <name type="scientific">Protopolystoma xenopodis</name>
    <dbReference type="NCBI Taxonomy" id="117903"/>
    <lineage>
        <taxon>Eukaryota</taxon>
        <taxon>Metazoa</taxon>
        <taxon>Spiralia</taxon>
        <taxon>Lophotrochozoa</taxon>
        <taxon>Platyhelminthes</taxon>
        <taxon>Monogenea</taxon>
        <taxon>Polyopisthocotylea</taxon>
        <taxon>Polystomatidea</taxon>
        <taxon>Polystomatidae</taxon>
        <taxon>Protopolystoma</taxon>
    </lineage>
</organism>
<accession>A0A448XT95</accession>
<dbReference type="AlphaFoldDB" id="A0A448XT95"/>
<sequence length="103" mass="12006">MLEVSINTLKTFVPLALVYATIFGNITTIVQQMYSARTRYNDMMKGVKDFLKIHDVPQELGERVVDYVTSSWATTKGIDTIKVIFYFNKHCFFNLLNMRRQES</sequence>
<keyword evidence="1" id="KW-0472">Membrane</keyword>
<keyword evidence="1" id="KW-1133">Transmembrane helix</keyword>
<evidence type="ECO:0000256" key="1">
    <source>
        <dbReference type="SAM" id="Phobius"/>
    </source>
</evidence>
<dbReference type="PANTHER" id="PTHR10217:SF435">
    <property type="entry name" value="POTASSIUM VOLTAGE-GATED CHANNEL PROTEIN EAG"/>
    <property type="match status" value="1"/>
</dbReference>
<gene>
    <name evidence="2" type="ORF">PXEA_LOCUS37896</name>
</gene>
<dbReference type="OrthoDB" id="447251at2759"/>
<dbReference type="Gene3D" id="1.10.1200.260">
    <property type="match status" value="1"/>
</dbReference>
<dbReference type="Proteomes" id="UP000784294">
    <property type="component" value="Unassembled WGS sequence"/>
</dbReference>
<dbReference type="FunFam" id="1.10.1200.260:FF:000003">
    <property type="entry name" value="Potassium voltage-gated channel subfamily H member 1"/>
    <property type="match status" value="1"/>
</dbReference>
<dbReference type="GO" id="GO:0042391">
    <property type="term" value="P:regulation of membrane potential"/>
    <property type="evidence" value="ECO:0007669"/>
    <property type="project" value="TreeGrafter"/>
</dbReference>
<protein>
    <submittedName>
        <fullName evidence="2">Uncharacterized protein</fullName>
    </submittedName>
</protein>
<feature type="transmembrane region" description="Helical" evidence="1">
    <location>
        <begin position="12"/>
        <end position="34"/>
    </location>
</feature>
<proteinExistence type="predicted"/>
<dbReference type="GO" id="GO:0008076">
    <property type="term" value="C:voltage-gated potassium channel complex"/>
    <property type="evidence" value="ECO:0007669"/>
    <property type="project" value="TreeGrafter"/>
</dbReference>